<evidence type="ECO:0000313" key="2">
    <source>
        <dbReference type="EMBL" id="MCW3486773.1"/>
    </source>
</evidence>
<organism evidence="2 3">
    <name type="scientific">Chitinophaga nivalis</name>
    <dbReference type="NCBI Taxonomy" id="2991709"/>
    <lineage>
        <taxon>Bacteria</taxon>
        <taxon>Pseudomonadati</taxon>
        <taxon>Bacteroidota</taxon>
        <taxon>Chitinophagia</taxon>
        <taxon>Chitinophagales</taxon>
        <taxon>Chitinophagaceae</taxon>
        <taxon>Chitinophaga</taxon>
    </lineage>
</organism>
<keyword evidence="3" id="KW-1185">Reference proteome</keyword>
<dbReference type="InterPro" id="IPR029058">
    <property type="entry name" value="AB_hydrolase_fold"/>
</dbReference>
<proteinExistence type="predicted"/>
<dbReference type="PANTHER" id="PTHR37017">
    <property type="entry name" value="AB HYDROLASE-1 DOMAIN-CONTAINING PROTEIN-RELATED"/>
    <property type="match status" value="1"/>
</dbReference>
<dbReference type="Gene3D" id="3.40.50.1820">
    <property type="entry name" value="alpha/beta hydrolase"/>
    <property type="match status" value="1"/>
</dbReference>
<dbReference type="Pfam" id="PF12697">
    <property type="entry name" value="Abhydrolase_6"/>
    <property type="match status" value="1"/>
</dbReference>
<comment type="caution">
    <text evidence="2">The sequence shown here is derived from an EMBL/GenBank/DDBJ whole genome shotgun (WGS) entry which is preliminary data.</text>
</comment>
<reference evidence="2 3" key="1">
    <citation type="submission" date="2022-10" db="EMBL/GenBank/DDBJ databases">
        <title>Chitinophaga nivalis PC15 sp. nov., isolated from Pyeongchang county, South Korea.</title>
        <authorList>
            <person name="Trinh H.N."/>
        </authorList>
    </citation>
    <scope>NUCLEOTIDE SEQUENCE [LARGE SCALE GENOMIC DNA]</scope>
    <source>
        <strain evidence="2 3">PC14</strain>
    </source>
</reference>
<keyword evidence="2" id="KW-0378">Hydrolase</keyword>
<dbReference type="EMBL" id="JAPDNS010000002">
    <property type="protein sequence ID" value="MCW3486773.1"/>
    <property type="molecule type" value="Genomic_DNA"/>
</dbReference>
<gene>
    <name evidence="2" type="ORF">OL497_22940</name>
</gene>
<dbReference type="Proteomes" id="UP001207742">
    <property type="component" value="Unassembled WGS sequence"/>
</dbReference>
<evidence type="ECO:0000313" key="3">
    <source>
        <dbReference type="Proteomes" id="UP001207742"/>
    </source>
</evidence>
<dbReference type="PANTHER" id="PTHR37017:SF11">
    <property type="entry name" value="ESTERASE_LIPASE_THIOESTERASE DOMAIN-CONTAINING PROTEIN"/>
    <property type="match status" value="1"/>
</dbReference>
<dbReference type="PRINTS" id="PR00111">
    <property type="entry name" value="ABHYDROLASE"/>
</dbReference>
<evidence type="ECO:0000259" key="1">
    <source>
        <dbReference type="Pfam" id="PF12697"/>
    </source>
</evidence>
<dbReference type="GO" id="GO:0016787">
    <property type="term" value="F:hydrolase activity"/>
    <property type="evidence" value="ECO:0007669"/>
    <property type="project" value="UniProtKB-KW"/>
</dbReference>
<dbReference type="InterPro" id="IPR000073">
    <property type="entry name" value="AB_hydrolase_1"/>
</dbReference>
<protein>
    <submittedName>
        <fullName evidence="2">Alpha/beta fold hydrolase</fullName>
    </submittedName>
</protein>
<accession>A0ABT3IS22</accession>
<dbReference type="InterPro" id="IPR052897">
    <property type="entry name" value="Sec-Metab_Biosynth_Hydrolase"/>
</dbReference>
<sequence length="277" mass="30276">MKTSKCHHSSRKRLYAITTWLLLLQVIFAGHIKANKPPATFVLVPGSFQPASVWDAVKNELQQRGQRVIIVALPGYGKDTTPPASIHLNTYRDKVMAAIQQTKGKVILVGHSMGGMIISAVAEAMPGRIEKLVYVGAFVPKSNESLLELAAGDKESELHALLVPAADFSTISIRDVHKIPDVFCADCPEAIKQKLIAENQPDPYNPSNERVAVTAAAFGSVDKYYIYTRLDRTLGITLQKQMAAEAGIKKGYTLESSHFPHLSMPTALTDLLMKIGQ</sequence>
<dbReference type="SUPFAM" id="SSF53474">
    <property type="entry name" value="alpha/beta-Hydrolases"/>
    <property type="match status" value="1"/>
</dbReference>
<feature type="domain" description="AB hydrolase-1" evidence="1">
    <location>
        <begin position="41"/>
        <end position="269"/>
    </location>
</feature>
<dbReference type="RefSeq" id="WP_264733588.1">
    <property type="nucleotide sequence ID" value="NZ_JAPDNR010000001.1"/>
</dbReference>
<name>A0ABT3IS22_9BACT</name>